<dbReference type="STRING" id="67767.A0A0J7KQI5"/>
<feature type="region of interest" description="Disordered" evidence="7">
    <location>
        <begin position="1"/>
        <end position="52"/>
    </location>
</feature>
<keyword evidence="2" id="KW-0808">Transferase</keyword>
<organism evidence="10 11">
    <name type="scientific">Lasius niger</name>
    <name type="common">Black garden ant</name>
    <dbReference type="NCBI Taxonomy" id="67767"/>
    <lineage>
        <taxon>Eukaryota</taxon>
        <taxon>Metazoa</taxon>
        <taxon>Ecdysozoa</taxon>
        <taxon>Arthropoda</taxon>
        <taxon>Hexapoda</taxon>
        <taxon>Insecta</taxon>
        <taxon>Pterygota</taxon>
        <taxon>Neoptera</taxon>
        <taxon>Endopterygota</taxon>
        <taxon>Hymenoptera</taxon>
        <taxon>Apocrita</taxon>
        <taxon>Aculeata</taxon>
        <taxon>Formicoidea</taxon>
        <taxon>Formicidae</taxon>
        <taxon>Formicinae</taxon>
        <taxon>Lasius</taxon>
        <taxon>Lasius</taxon>
    </lineage>
</organism>
<keyword evidence="4" id="KW-0378">Hydrolase</keyword>
<dbReference type="Gene3D" id="3.30.70.270">
    <property type="match status" value="2"/>
</dbReference>
<sequence>MDLQNADALPPQSQEAEGTPNSPASAAYPWSEIQQQNQQMQQQMKFQQQQAQQQQEMLRQMLSALNINNTTSQSQSSRGNTLSHEQNLSLTAPAQFSGTEEDDVELWLEKLESVAAIYNLPHGIMLSAAIARLNKTARRWFDHSTENTAKKSSPPLPRKNKSKENTGSSDNLDLRNKKDTNCTYCHGKNHTKDECFKLKRKSRMADPAQPSKQSSSAPVAAISESAENPTDTIAYVDSFSDRKIVTEDTSLKVVEIQEVASADIIDPANNKIDDLINDISIDFNNSVKQQLLAVIKEIQNAEIPQVENDYLVKINLKDESIYAFSPRRFAFKEKLQIREIIDDLLSRGIIKESNSPYCARIIPVKKKNGTMRLCIDLRPLNNKVVKQKYPFPIIEDCLAQLSGKTVYTLLDLRDGFHQIKIDPEYTKFFAFATPEGQYEYLRLPFGFCEAPAEFQRRLVMILKSLIKENKIIVYIDDILIPSSSVKENLETLRQVMCQLKKYNFQLNFNKCQFLKTFIEYLGYIVSPNGITLSSRHTKAVANFPQPTKVIELQRFLGLTNFFRKFIKNYATIAKPLNLLLRKSVKFKFDDECIRAFNTLKKELISAPVLQIYNPHFETELHTDASSVAVAGILLQKQNNVWGPVAYYSQSTNKAEMNYHSFELEMLAIIKSIERFHIYLYGLNFTVITDYHALVFAINKANINPRISRWILKLQNYSFKMLHRNGNRMSHVDALSCIILCLEAMPLKKELQYRQLQDTKLKNLAIELESNENEKFELIDGLIFRKGHDKPRFVIPETMISNIIRIYHDNMAHCGPEKTLKGITANYWFPALKRRIKEYLDNCLICLLANTAANSREGELQITNSPSKPFQIFHVDHFGPIKETHNGFKHILLAIDAFSRYWLFATKSTSSREVIKHLSYIFQNFGNPIILVSDRGTAFTSQEFAGFLKHYNVIHRQVAVTAPWANGLIERVNRFLKSSLKKIVSDDQSWNTHLDTVQYVMNNTFHSSVNATPAKLLFGIEMRHHPDAELVRFLNNIAKADLNYQENRDIARELAVESTNKLKEYNKVYYDEKHRKPSQYNVEDYVLIRDSVLKPGEDKKLKPAYKGPYVVSKILNKNRFVVQDIPGFNHTARPYNSVLSPDRIKPWVKPIIDKT</sequence>
<dbReference type="SUPFAM" id="SSF53098">
    <property type="entry name" value="Ribonuclease H-like"/>
    <property type="match status" value="1"/>
</dbReference>
<evidence type="ECO:0000256" key="2">
    <source>
        <dbReference type="ARBA" id="ARBA00022695"/>
    </source>
</evidence>
<dbReference type="InterPro" id="IPR012337">
    <property type="entry name" value="RNaseH-like_sf"/>
</dbReference>
<dbReference type="Gene3D" id="3.10.10.10">
    <property type="entry name" value="HIV Type 1 Reverse Transcriptase, subunit A, domain 1"/>
    <property type="match status" value="1"/>
</dbReference>
<dbReference type="GO" id="GO:0003676">
    <property type="term" value="F:nucleic acid binding"/>
    <property type="evidence" value="ECO:0007669"/>
    <property type="project" value="InterPro"/>
</dbReference>
<dbReference type="InterPro" id="IPR043502">
    <property type="entry name" value="DNA/RNA_pol_sf"/>
</dbReference>
<feature type="region of interest" description="Disordered" evidence="7">
    <location>
        <begin position="201"/>
        <end position="224"/>
    </location>
</feature>
<dbReference type="CDD" id="cd01647">
    <property type="entry name" value="RT_LTR"/>
    <property type="match status" value="1"/>
</dbReference>
<proteinExistence type="predicted"/>
<keyword evidence="2" id="KW-0548">Nucleotidyltransferase</keyword>
<feature type="region of interest" description="Disordered" evidence="7">
    <location>
        <begin position="143"/>
        <end position="183"/>
    </location>
</feature>
<dbReference type="InterPro" id="IPR036397">
    <property type="entry name" value="RNaseH_sf"/>
</dbReference>
<dbReference type="PROSITE" id="PS50878">
    <property type="entry name" value="RT_POL"/>
    <property type="match status" value="1"/>
</dbReference>
<feature type="compositionally biased region" description="Polar residues" evidence="7">
    <location>
        <begin position="11"/>
        <end position="24"/>
    </location>
</feature>
<dbReference type="GO" id="GO:0042575">
    <property type="term" value="C:DNA polymerase complex"/>
    <property type="evidence" value="ECO:0007669"/>
    <property type="project" value="UniProtKB-ARBA"/>
</dbReference>
<feature type="domain" description="Integrase catalytic" evidence="9">
    <location>
        <begin position="864"/>
        <end position="1020"/>
    </location>
</feature>
<comment type="caution">
    <text evidence="10">The sequence shown here is derived from an EMBL/GenBank/DDBJ whole genome shotgun (WGS) entry which is preliminary data.</text>
</comment>
<dbReference type="GO" id="GO:0004519">
    <property type="term" value="F:endonuclease activity"/>
    <property type="evidence" value="ECO:0007669"/>
    <property type="project" value="UniProtKB-KW"/>
</dbReference>
<dbReference type="InterPro" id="IPR043128">
    <property type="entry name" value="Rev_trsase/Diguanyl_cyclase"/>
</dbReference>
<evidence type="ECO:0000256" key="5">
    <source>
        <dbReference type="ARBA" id="ARBA00022918"/>
    </source>
</evidence>
<dbReference type="OrthoDB" id="7693964at2759"/>
<evidence type="ECO:0000256" key="4">
    <source>
        <dbReference type="ARBA" id="ARBA00022759"/>
    </source>
</evidence>
<dbReference type="Gene3D" id="1.10.340.70">
    <property type="match status" value="1"/>
</dbReference>
<dbReference type="InterPro" id="IPR001584">
    <property type="entry name" value="Integrase_cat-core"/>
</dbReference>
<evidence type="ECO:0000259" key="9">
    <source>
        <dbReference type="PROSITE" id="PS50994"/>
    </source>
</evidence>
<dbReference type="EMBL" id="LBMM01004291">
    <property type="protein sequence ID" value="KMQ92598.1"/>
    <property type="molecule type" value="Genomic_DNA"/>
</dbReference>
<dbReference type="PROSITE" id="PS50994">
    <property type="entry name" value="INTEGRASE"/>
    <property type="match status" value="1"/>
</dbReference>
<dbReference type="Proteomes" id="UP000036403">
    <property type="component" value="Unassembled WGS sequence"/>
</dbReference>
<dbReference type="PANTHER" id="PTHR37984:SF5">
    <property type="entry name" value="PROTEIN NYNRIN-LIKE"/>
    <property type="match status" value="1"/>
</dbReference>
<protein>
    <recommendedName>
        <fullName evidence="1">RNA-directed DNA polymerase</fullName>
        <ecNumber evidence="1">2.7.7.49</ecNumber>
    </recommendedName>
</protein>
<dbReference type="GO" id="GO:0003964">
    <property type="term" value="F:RNA-directed DNA polymerase activity"/>
    <property type="evidence" value="ECO:0007669"/>
    <property type="project" value="UniProtKB-KW"/>
</dbReference>
<dbReference type="Gene3D" id="3.30.420.10">
    <property type="entry name" value="Ribonuclease H-like superfamily/Ribonuclease H"/>
    <property type="match status" value="1"/>
</dbReference>
<dbReference type="SUPFAM" id="SSF56672">
    <property type="entry name" value="DNA/RNA polymerases"/>
    <property type="match status" value="1"/>
</dbReference>
<evidence type="ECO:0000256" key="1">
    <source>
        <dbReference type="ARBA" id="ARBA00012493"/>
    </source>
</evidence>
<dbReference type="Pfam" id="PF00078">
    <property type="entry name" value="RVT_1"/>
    <property type="match status" value="1"/>
</dbReference>
<keyword evidence="3" id="KW-0540">Nuclease</keyword>
<evidence type="ECO:0000256" key="7">
    <source>
        <dbReference type="SAM" id="MobiDB-lite"/>
    </source>
</evidence>
<dbReference type="InterPro" id="IPR041588">
    <property type="entry name" value="Integrase_H2C2"/>
</dbReference>
<evidence type="ECO:0000313" key="11">
    <source>
        <dbReference type="Proteomes" id="UP000036403"/>
    </source>
</evidence>
<dbReference type="InterPro" id="IPR050951">
    <property type="entry name" value="Retrovirus_Pol_polyprotein"/>
</dbReference>
<dbReference type="EC" id="2.7.7.49" evidence="1"/>
<dbReference type="Pfam" id="PF00665">
    <property type="entry name" value="rve"/>
    <property type="match status" value="1"/>
</dbReference>
<feature type="domain" description="Reverse transcriptase" evidence="8">
    <location>
        <begin position="345"/>
        <end position="525"/>
    </location>
</feature>
<evidence type="ECO:0000313" key="10">
    <source>
        <dbReference type="EMBL" id="KMQ92598.1"/>
    </source>
</evidence>
<dbReference type="GO" id="GO:0015074">
    <property type="term" value="P:DNA integration"/>
    <property type="evidence" value="ECO:0007669"/>
    <property type="project" value="InterPro"/>
</dbReference>
<accession>A0A0J7KQI5</accession>
<keyword evidence="11" id="KW-1185">Reference proteome</keyword>
<reference evidence="10 11" key="1">
    <citation type="submission" date="2015-04" db="EMBL/GenBank/DDBJ databases">
        <title>Lasius niger genome sequencing.</title>
        <authorList>
            <person name="Konorov E.A."/>
            <person name="Nikitin M.A."/>
            <person name="Kirill M.V."/>
            <person name="Chang P."/>
        </authorList>
    </citation>
    <scope>NUCLEOTIDE SEQUENCE [LARGE SCALE GENOMIC DNA]</scope>
    <source>
        <tissue evidence="10">Whole</tissue>
    </source>
</reference>
<keyword evidence="4" id="KW-0255">Endonuclease</keyword>
<dbReference type="PANTHER" id="PTHR37984">
    <property type="entry name" value="PROTEIN CBG26694"/>
    <property type="match status" value="1"/>
</dbReference>
<evidence type="ECO:0000256" key="3">
    <source>
        <dbReference type="ARBA" id="ARBA00022722"/>
    </source>
</evidence>
<name>A0A0J7KQI5_LASNI</name>
<dbReference type="Pfam" id="PF17919">
    <property type="entry name" value="RT_RNaseH_2"/>
    <property type="match status" value="1"/>
</dbReference>
<dbReference type="Pfam" id="PF17921">
    <property type="entry name" value="Integrase_H2C2"/>
    <property type="match status" value="1"/>
</dbReference>
<evidence type="ECO:0000256" key="6">
    <source>
        <dbReference type="ARBA" id="ARBA00023268"/>
    </source>
</evidence>
<dbReference type="AlphaFoldDB" id="A0A0J7KQI5"/>
<gene>
    <name evidence="10" type="ORF">RF55_7392</name>
</gene>
<feature type="compositionally biased region" description="Low complexity" evidence="7">
    <location>
        <begin position="34"/>
        <end position="52"/>
    </location>
</feature>
<dbReference type="FunFam" id="3.30.70.270:FF:000026">
    <property type="entry name" value="Transposon Ty3-G Gag-Pol polyprotein"/>
    <property type="match status" value="1"/>
</dbReference>
<evidence type="ECO:0000259" key="8">
    <source>
        <dbReference type="PROSITE" id="PS50878"/>
    </source>
</evidence>
<dbReference type="InterPro" id="IPR000477">
    <property type="entry name" value="RT_dom"/>
</dbReference>
<dbReference type="InterPro" id="IPR041577">
    <property type="entry name" value="RT_RNaseH_2"/>
</dbReference>
<dbReference type="PaxDb" id="67767-A0A0J7KQI5"/>
<dbReference type="CDD" id="cd09274">
    <property type="entry name" value="RNase_HI_RT_Ty3"/>
    <property type="match status" value="1"/>
</dbReference>
<keyword evidence="5" id="KW-0695">RNA-directed DNA polymerase</keyword>
<dbReference type="FunFam" id="3.10.20.370:FF:000001">
    <property type="entry name" value="Retrovirus-related Pol polyprotein from transposon 17.6-like protein"/>
    <property type="match status" value="1"/>
</dbReference>
<keyword evidence="6" id="KW-0511">Multifunctional enzyme</keyword>
<feature type="compositionally biased region" description="Low complexity" evidence="7">
    <location>
        <begin position="207"/>
        <end position="221"/>
    </location>
</feature>